<dbReference type="GO" id="GO:0009229">
    <property type="term" value="P:thiamine diphosphate biosynthetic process"/>
    <property type="evidence" value="ECO:0007669"/>
    <property type="project" value="UniProtKB-UniPathway"/>
</dbReference>
<protein>
    <recommendedName>
        <fullName evidence="2">hydroxymethylpyrimidine kinase</fullName>
        <ecNumber evidence="2">2.7.1.49</ecNumber>
    </recommendedName>
</protein>
<dbReference type="EMBL" id="OJIN01000217">
    <property type="protein sequence ID" value="SPD75769.1"/>
    <property type="molecule type" value="Genomic_DNA"/>
</dbReference>
<evidence type="ECO:0000313" key="8">
    <source>
        <dbReference type="EMBL" id="SPD75769.1"/>
    </source>
</evidence>
<dbReference type="GO" id="GO:0008972">
    <property type="term" value="F:phosphomethylpyrimidine kinase activity"/>
    <property type="evidence" value="ECO:0007669"/>
    <property type="project" value="InterPro"/>
</dbReference>
<evidence type="ECO:0000256" key="3">
    <source>
        <dbReference type="ARBA" id="ARBA00022679"/>
    </source>
</evidence>
<dbReference type="InterPro" id="IPR013749">
    <property type="entry name" value="PM/HMP-P_kinase-1"/>
</dbReference>
<dbReference type="FunFam" id="3.40.1190.20:FF:000003">
    <property type="entry name" value="Phosphomethylpyrimidine kinase ThiD"/>
    <property type="match status" value="1"/>
</dbReference>
<dbReference type="UniPathway" id="UPA00060">
    <property type="reaction ID" value="UER00138"/>
</dbReference>
<evidence type="ECO:0000256" key="4">
    <source>
        <dbReference type="ARBA" id="ARBA00022741"/>
    </source>
</evidence>
<organism evidence="8">
    <name type="scientific">uncultured Desulfobacterium sp</name>
    <dbReference type="NCBI Taxonomy" id="201089"/>
    <lineage>
        <taxon>Bacteria</taxon>
        <taxon>Pseudomonadati</taxon>
        <taxon>Thermodesulfobacteriota</taxon>
        <taxon>Desulfobacteria</taxon>
        <taxon>Desulfobacterales</taxon>
        <taxon>Desulfobacteriaceae</taxon>
        <taxon>Desulfobacterium</taxon>
        <taxon>environmental samples</taxon>
    </lineage>
</organism>
<dbReference type="CDD" id="cd01169">
    <property type="entry name" value="HMPP_kinase"/>
    <property type="match status" value="1"/>
</dbReference>
<feature type="domain" description="Pyridoxamine kinase/Phosphomethylpyrimidine kinase" evidence="7">
    <location>
        <begin position="16"/>
        <end position="264"/>
    </location>
</feature>
<keyword evidence="6" id="KW-0067">ATP-binding</keyword>
<proteinExistence type="predicted"/>
<dbReference type="Gene3D" id="3.40.1190.20">
    <property type="match status" value="1"/>
</dbReference>
<dbReference type="GO" id="GO:0008902">
    <property type="term" value="F:hydroxymethylpyrimidine kinase activity"/>
    <property type="evidence" value="ECO:0007669"/>
    <property type="project" value="UniProtKB-EC"/>
</dbReference>
<evidence type="ECO:0000256" key="2">
    <source>
        <dbReference type="ARBA" id="ARBA00012135"/>
    </source>
</evidence>
<dbReference type="EC" id="2.7.1.49" evidence="2"/>
<dbReference type="PANTHER" id="PTHR20858:SF17">
    <property type="entry name" value="HYDROXYMETHYLPYRIMIDINE_PHOSPHOMETHYLPYRIMIDINE KINASE THI20-RELATED"/>
    <property type="match status" value="1"/>
</dbReference>
<dbReference type="GO" id="GO:0005524">
    <property type="term" value="F:ATP binding"/>
    <property type="evidence" value="ECO:0007669"/>
    <property type="project" value="UniProtKB-KW"/>
</dbReference>
<dbReference type="SUPFAM" id="SSF53613">
    <property type="entry name" value="Ribokinase-like"/>
    <property type="match status" value="1"/>
</dbReference>
<sequence length="270" mass="28989">MKKTRYKIVLTIAGSDTIAGAGIQADLKTFSALGCYGLSVVTALTAQNTMGVASVHPVPFNFVRDQMDAVLSDIKPDAVKIGMLYSAAVIQTVAEQLEKYAVKNIVLDTVMASQRGECLMEEDAVRVLKDFLIPASAIITPNLPEASVMVGRPVDNLQDMRNAALRLSTSGARAVLIKGGHLKGDDIKDLLYISSEDRFKVFESKRIATSNDHGTGCTLSSAIAAFLARGHGLEDSVGFARRYLKGAILAGAGYEIGKGRGPLHHFYDLW</sequence>
<evidence type="ECO:0000256" key="1">
    <source>
        <dbReference type="ARBA" id="ARBA00004948"/>
    </source>
</evidence>
<keyword evidence="3 8" id="KW-0808">Transferase</keyword>
<dbReference type="InterPro" id="IPR029056">
    <property type="entry name" value="Ribokinase-like"/>
</dbReference>
<dbReference type="InterPro" id="IPR004399">
    <property type="entry name" value="HMP/HMP-P_kinase_dom"/>
</dbReference>
<comment type="pathway">
    <text evidence="1">Cofactor biosynthesis; thiamine diphosphate biosynthesis.</text>
</comment>
<dbReference type="AlphaFoldDB" id="A0A445N241"/>
<dbReference type="GO" id="GO:0005829">
    <property type="term" value="C:cytosol"/>
    <property type="evidence" value="ECO:0007669"/>
    <property type="project" value="TreeGrafter"/>
</dbReference>
<keyword evidence="4" id="KW-0547">Nucleotide-binding</keyword>
<dbReference type="NCBIfam" id="TIGR00097">
    <property type="entry name" value="HMP-P_kinase"/>
    <property type="match status" value="1"/>
</dbReference>
<name>A0A445N241_9BACT</name>
<evidence type="ECO:0000256" key="6">
    <source>
        <dbReference type="ARBA" id="ARBA00022840"/>
    </source>
</evidence>
<evidence type="ECO:0000256" key="5">
    <source>
        <dbReference type="ARBA" id="ARBA00022777"/>
    </source>
</evidence>
<accession>A0A445N241</accession>
<evidence type="ECO:0000259" key="7">
    <source>
        <dbReference type="Pfam" id="PF08543"/>
    </source>
</evidence>
<dbReference type="Pfam" id="PF08543">
    <property type="entry name" value="Phos_pyr_kin"/>
    <property type="match status" value="1"/>
</dbReference>
<dbReference type="GO" id="GO:0009228">
    <property type="term" value="P:thiamine biosynthetic process"/>
    <property type="evidence" value="ECO:0007669"/>
    <property type="project" value="InterPro"/>
</dbReference>
<dbReference type="PANTHER" id="PTHR20858">
    <property type="entry name" value="PHOSPHOMETHYLPYRIMIDINE KINASE"/>
    <property type="match status" value="1"/>
</dbReference>
<gene>
    <name evidence="8" type="primary">thiD</name>
    <name evidence="8" type="ORF">PITCH_A720109</name>
</gene>
<reference evidence="8" key="1">
    <citation type="submission" date="2018-01" db="EMBL/GenBank/DDBJ databases">
        <authorList>
            <person name="Regsiter A."/>
            <person name="William W."/>
        </authorList>
    </citation>
    <scope>NUCLEOTIDE SEQUENCE</scope>
    <source>
        <strain evidence="8">TRIP AH-1</strain>
    </source>
</reference>
<keyword evidence="5 8" id="KW-0418">Kinase</keyword>